<keyword evidence="2" id="KW-0472">Membrane</keyword>
<evidence type="ECO:0000313" key="3">
    <source>
        <dbReference type="EMBL" id="ABM93584.1"/>
    </source>
</evidence>
<feature type="transmembrane region" description="Helical" evidence="2">
    <location>
        <begin position="338"/>
        <end position="359"/>
    </location>
</feature>
<reference evidence="3 4" key="1">
    <citation type="journal article" date="2007" name="J. Bacteriol.">
        <title>Whole-genome analysis of the methyl tert-butyl ether-degrading beta-proteobacterium Methylibium petroleiphilum PM1.</title>
        <authorList>
            <person name="Kane S.R."/>
            <person name="Chakicherla A.Y."/>
            <person name="Chain P.S.G."/>
            <person name="Schmidt R."/>
            <person name="Shin M.W."/>
            <person name="Legler T.C."/>
            <person name="Scow K.M."/>
            <person name="Larimer F.W."/>
            <person name="Lucas S.M."/>
            <person name="Richardson P.M."/>
            <person name="Hristova K.R."/>
        </authorList>
    </citation>
    <scope>NUCLEOTIDE SEQUENCE [LARGE SCALE GENOMIC DNA]</scope>
    <source>
        <strain evidence="4">ATCC BAA-1232 / LMG 22953 / PM1</strain>
    </source>
</reference>
<proteinExistence type="predicted"/>
<keyword evidence="4" id="KW-1185">Reference proteome</keyword>
<dbReference type="PANTHER" id="PTHR32309">
    <property type="entry name" value="TYROSINE-PROTEIN KINASE"/>
    <property type="match status" value="1"/>
</dbReference>
<keyword evidence="1" id="KW-0175">Coiled coil</keyword>
<dbReference type="KEGG" id="mpt:Mpe_A0622"/>
<keyword evidence="2" id="KW-0812">Transmembrane</keyword>
<evidence type="ECO:0000256" key="1">
    <source>
        <dbReference type="SAM" id="Coils"/>
    </source>
</evidence>
<gene>
    <name evidence="3" type="ordered locus">Mpe_A0622</name>
</gene>
<organism evidence="3 4">
    <name type="scientific">Methylibium petroleiphilum (strain ATCC BAA-1232 / LMG 22953 / PM1)</name>
    <dbReference type="NCBI Taxonomy" id="420662"/>
    <lineage>
        <taxon>Bacteria</taxon>
        <taxon>Pseudomonadati</taxon>
        <taxon>Pseudomonadota</taxon>
        <taxon>Betaproteobacteria</taxon>
        <taxon>Burkholderiales</taxon>
        <taxon>Sphaerotilaceae</taxon>
        <taxon>Methylibium</taxon>
    </lineage>
</organism>
<dbReference type="InterPro" id="IPR050445">
    <property type="entry name" value="Bact_polysacc_biosynth/exp"/>
</dbReference>
<sequence>MSLLPALTPLRLKLALIAAPMLLAGVYYTFFAADRYVSEATLTVRQANQESGPLPGVALLLGGINPPSRDDTLYLREYVHSMGMLKRLDARLNLRAHYEAETRDPLFRLYRDTSQEWFLEYYRSRVEVLFDEIASLLTVRVQGFEPEFAQQVTQAILEESEQFVNGFSHQMAREQMRFAEEELKGASVRLRDTKAKVVAFQNKHKILDPTAQARASGVLTAELQAELAKLEAEMRNLRSYLNDDSYQVKGLRGQIAALKAQLDIERGRGTSGRNSDRLNELASQFRDLGLQAAFAEDAYKLSLAAVENARIDATRKIKSLVVIEAPVRAEVAEYPRRLYNLATLFVVCCLLYGVTRLVVTTVRDHQD</sequence>
<dbReference type="RefSeq" id="WP_011828222.1">
    <property type="nucleotide sequence ID" value="NC_008825.1"/>
</dbReference>
<feature type="transmembrane region" description="Helical" evidence="2">
    <location>
        <begin position="12"/>
        <end position="31"/>
    </location>
</feature>
<evidence type="ECO:0000256" key="2">
    <source>
        <dbReference type="SAM" id="Phobius"/>
    </source>
</evidence>
<keyword evidence="2" id="KW-1133">Transmembrane helix</keyword>
<dbReference type="Proteomes" id="UP000000366">
    <property type="component" value="Chromosome"/>
</dbReference>
<dbReference type="GO" id="GO:0005886">
    <property type="term" value="C:plasma membrane"/>
    <property type="evidence" value="ECO:0007669"/>
    <property type="project" value="TreeGrafter"/>
</dbReference>
<dbReference type="PANTHER" id="PTHR32309:SF13">
    <property type="entry name" value="FERRIC ENTEROBACTIN TRANSPORT PROTEIN FEPE"/>
    <property type="match status" value="1"/>
</dbReference>
<dbReference type="eggNOG" id="COG3524">
    <property type="taxonomic scope" value="Bacteria"/>
</dbReference>
<dbReference type="STRING" id="420662.Mpe_A0622"/>
<dbReference type="EMBL" id="CP000555">
    <property type="protein sequence ID" value="ABM93584.1"/>
    <property type="molecule type" value="Genomic_DNA"/>
</dbReference>
<protein>
    <submittedName>
        <fullName evidence="3">Capsular polysaccharide ABC transporter</fullName>
    </submittedName>
</protein>
<name>A2SDE5_METPP</name>
<evidence type="ECO:0000313" key="4">
    <source>
        <dbReference type="Proteomes" id="UP000000366"/>
    </source>
</evidence>
<dbReference type="AlphaFoldDB" id="A2SDE5"/>
<dbReference type="HOGENOM" id="CLU_027864_2_0_4"/>
<accession>A2SDE5</accession>
<dbReference type="GO" id="GO:0004713">
    <property type="term" value="F:protein tyrosine kinase activity"/>
    <property type="evidence" value="ECO:0007669"/>
    <property type="project" value="TreeGrafter"/>
</dbReference>
<feature type="coiled-coil region" evidence="1">
    <location>
        <begin position="169"/>
        <end position="196"/>
    </location>
</feature>